<feature type="region of interest" description="Disordered" evidence="1">
    <location>
        <begin position="190"/>
        <end position="221"/>
    </location>
</feature>
<comment type="caution">
    <text evidence="2">The sequence shown here is derived from an EMBL/GenBank/DDBJ whole genome shotgun (WGS) entry which is preliminary data.</text>
</comment>
<organism evidence="2 3">
    <name type="scientific">Pholiota conissans</name>
    <dbReference type="NCBI Taxonomy" id="109636"/>
    <lineage>
        <taxon>Eukaryota</taxon>
        <taxon>Fungi</taxon>
        <taxon>Dikarya</taxon>
        <taxon>Basidiomycota</taxon>
        <taxon>Agaricomycotina</taxon>
        <taxon>Agaricomycetes</taxon>
        <taxon>Agaricomycetidae</taxon>
        <taxon>Agaricales</taxon>
        <taxon>Agaricineae</taxon>
        <taxon>Strophariaceae</taxon>
        <taxon>Pholiota</taxon>
    </lineage>
</organism>
<evidence type="ECO:0000256" key="1">
    <source>
        <dbReference type="SAM" id="MobiDB-lite"/>
    </source>
</evidence>
<proteinExistence type="predicted"/>
<feature type="compositionally biased region" description="Basic and acidic residues" evidence="1">
    <location>
        <begin position="22"/>
        <end position="37"/>
    </location>
</feature>
<reference evidence="2" key="1">
    <citation type="submission" date="2020-11" db="EMBL/GenBank/DDBJ databases">
        <authorList>
            <consortium name="DOE Joint Genome Institute"/>
            <person name="Ahrendt S."/>
            <person name="Riley R."/>
            <person name="Andreopoulos W."/>
            <person name="Labutti K."/>
            <person name="Pangilinan J."/>
            <person name="Ruiz-Duenas F.J."/>
            <person name="Barrasa J.M."/>
            <person name="Sanchez-Garcia M."/>
            <person name="Camarero S."/>
            <person name="Miyauchi S."/>
            <person name="Serrano A."/>
            <person name="Linde D."/>
            <person name="Babiker R."/>
            <person name="Drula E."/>
            <person name="Ayuso-Fernandez I."/>
            <person name="Pacheco R."/>
            <person name="Padilla G."/>
            <person name="Ferreira P."/>
            <person name="Barriuso J."/>
            <person name="Kellner H."/>
            <person name="Castanera R."/>
            <person name="Alfaro M."/>
            <person name="Ramirez L."/>
            <person name="Pisabarro A.G."/>
            <person name="Kuo A."/>
            <person name="Tritt A."/>
            <person name="Lipzen A."/>
            <person name="He G."/>
            <person name="Yan M."/>
            <person name="Ng V."/>
            <person name="Cullen D."/>
            <person name="Martin F."/>
            <person name="Rosso M.-N."/>
            <person name="Henrissat B."/>
            <person name="Hibbett D."/>
            <person name="Martinez A.T."/>
            <person name="Grigoriev I.V."/>
        </authorList>
    </citation>
    <scope>NUCLEOTIDE SEQUENCE</scope>
    <source>
        <strain evidence="2">CIRM-BRFM 674</strain>
    </source>
</reference>
<feature type="region of interest" description="Disordered" evidence="1">
    <location>
        <begin position="1"/>
        <end position="37"/>
    </location>
</feature>
<dbReference type="AlphaFoldDB" id="A0A9P6D0K3"/>
<feature type="compositionally biased region" description="Polar residues" evidence="1">
    <location>
        <begin position="1"/>
        <end position="10"/>
    </location>
</feature>
<sequence>MARATRSSTADLKRKRSPDVVQHNDHAPNKLPRTDHPADLIDARPILHVLETEDKQGLLDRVFPAQDSLHTVSLRALLSAPSPLSALKAAINNLLPISSLPRAKPSHTAAQQIRFCNLALSLLEQVPPSLDHLQSTSILPDSPEHSPERPKLSYALVQHLPSGDFWTSLASLPSPSSLQTANAELVAILPSPSSSSSDKPIPTLGSYSTKPPSQRKPPLAPRRVSTGAFLDYGLYSSFAPSFDQDGELVGRNQLGQVLMYREEKKRLRNTMRRERLEGVGSIVDVTPEPERPSSSEQQDDDDAAVPDLELEGLLPPEEVASIKAALGDLELEKLVQRLLERNQKALERLGELQRQRLTNHPTRNADEDSEEWETAQAIMDSLTLLASLRPRSSSEESPAIVPPSSLLHKLHLTLATQASPGWYGTLPPARSGALRDDATVKVKAGAAAVAPTTPAAATPSGAAGQVGAAAGPAAISASNTFGAYGYTYGQPQNYRPQQAAAYTPYKTGQGPVYYQNYMQPAQGQFYGQQGYGATTNQQPYGATVQQPYGGAYGGWYGQYTAPATQTGAGTGSGRGTPQPATVATPMAASSYTTFFNQPTGGGTATPSGTRTPAVANTVVGGGTAGTYSGAAMGAIATLPAHLRTSTVNGTAAAYQQGYYYQR</sequence>
<feature type="region of interest" description="Disordered" evidence="1">
    <location>
        <begin position="278"/>
        <end position="302"/>
    </location>
</feature>
<keyword evidence="3" id="KW-1185">Reference proteome</keyword>
<accession>A0A9P6D0K3</accession>
<dbReference type="OrthoDB" id="21648at2759"/>
<dbReference type="EMBL" id="MU155228">
    <property type="protein sequence ID" value="KAF9478733.1"/>
    <property type="molecule type" value="Genomic_DNA"/>
</dbReference>
<evidence type="ECO:0000313" key="2">
    <source>
        <dbReference type="EMBL" id="KAF9478733.1"/>
    </source>
</evidence>
<protein>
    <submittedName>
        <fullName evidence="2">Uncharacterized protein</fullName>
    </submittedName>
</protein>
<dbReference type="Proteomes" id="UP000807469">
    <property type="component" value="Unassembled WGS sequence"/>
</dbReference>
<gene>
    <name evidence="2" type="ORF">BDN70DRAFT_994012</name>
</gene>
<evidence type="ECO:0000313" key="3">
    <source>
        <dbReference type="Proteomes" id="UP000807469"/>
    </source>
</evidence>
<name>A0A9P6D0K3_9AGAR</name>